<dbReference type="Proteomes" id="UP000617734">
    <property type="component" value="Unassembled WGS sequence"/>
</dbReference>
<dbReference type="EMBL" id="BNBO01000004">
    <property type="protein sequence ID" value="GHH63454.1"/>
    <property type="molecule type" value="Genomic_DNA"/>
</dbReference>
<keyword evidence="1" id="KW-0472">Membrane</keyword>
<organism evidence="2 3">
    <name type="scientific">Kitasatospora indigofera</name>
    <dbReference type="NCBI Taxonomy" id="67307"/>
    <lineage>
        <taxon>Bacteria</taxon>
        <taxon>Bacillati</taxon>
        <taxon>Actinomycetota</taxon>
        <taxon>Actinomycetes</taxon>
        <taxon>Kitasatosporales</taxon>
        <taxon>Streptomycetaceae</taxon>
        <taxon>Kitasatospora</taxon>
    </lineage>
</organism>
<comment type="caution">
    <text evidence="2">The sequence shown here is derived from an EMBL/GenBank/DDBJ whole genome shotgun (WGS) entry which is preliminary data.</text>
</comment>
<accession>A0A919KM44</accession>
<evidence type="ECO:0000313" key="3">
    <source>
        <dbReference type="Proteomes" id="UP000617734"/>
    </source>
</evidence>
<dbReference type="GeneID" id="95351790"/>
<protein>
    <submittedName>
        <fullName evidence="2">Uncharacterized protein</fullName>
    </submittedName>
</protein>
<keyword evidence="1" id="KW-1133">Transmembrane helix</keyword>
<gene>
    <name evidence="2" type="ORF">GCM10018781_12910</name>
</gene>
<feature type="transmembrane region" description="Helical" evidence="1">
    <location>
        <begin position="46"/>
        <end position="68"/>
    </location>
</feature>
<name>A0A919KM44_9ACTN</name>
<evidence type="ECO:0000256" key="1">
    <source>
        <dbReference type="SAM" id="Phobius"/>
    </source>
</evidence>
<keyword evidence="1" id="KW-0812">Transmembrane</keyword>
<dbReference type="AlphaFoldDB" id="A0A919KM44"/>
<evidence type="ECO:0000313" key="2">
    <source>
        <dbReference type="EMBL" id="GHH63454.1"/>
    </source>
</evidence>
<reference evidence="2" key="2">
    <citation type="submission" date="2020-09" db="EMBL/GenBank/DDBJ databases">
        <authorList>
            <person name="Sun Q."/>
            <person name="Ohkuma M."/>
        </authorList>
    </citation>
    <scope>NUCLEOTIDE SEQUENCE</scope>
    <source>
        <strain evidence="2">JCM 4646</strain>
    </source>
</reference>
<reference evidence="2" key="1">
    <citation type="journal article" date="2014" name="Int. J. Syst. Evol. Microbiol.">
        <title>Complete genome sequence of Corynebacterium casei LMG S-19264T (=DSM 44701T), isolated from a smear-ripened cheese.</title>
        <authorList>
            <consortium name="US DOE Joint Genome Institute (JGI-PGF)"/>
            <person name="Walter F."/>
            <person name="Albersmeier A."/>
            <person name="Kalinowski J."/>
            <person name="Ruckert C."/>
        </authorList>
    </citation>
    <scope>NUCLEOTIDE SEQUENCE</scope>
    <source>
        <strain evidence="2">JCM 4646</strain>
    </source>
</reference>
<keyword evidence="3" id="KW-1185">Reference proteome</keyword>
<dbReference type="RefSeq" id="WP_073921693.1">
    <property type="nucleotide sequence ID" value="NZ_BNBO01000004.1"/>
</dbReference>
<sequence>MNARLRQLAGALLLPFLLPVQLASMLFHFRAGRLRAARASGDRGAISIELALAVIALMVIAGGVIFAIKALATDVTSKVPKTDPVP</sequence>
<proteinExistence type="predicted"/>